<dbReference type="SUPFAM" id="SSF55729">
    <property type="entry name" value="Acyl-CoA N-acyltransferases (Nat)"/>
    <property type="match status" value="1"/>
</dbReference>
<evidence type="ECO:0000259" key="1">
    <source>
        <dbReference type="PROSITE" id="PS51186"/>
    </source>
</evidence>
<organism evidence="2 3">
    <name type="scientific">Mucilaginibacter ximonensis</name>
    <dbReference type="NCBI Taxonomy" id="538021"/>
    <lineage>
        <taxon>Bacteria</taxon>
        <taxon>Pseudomonadati</taxon>
        <taxon>Bacteroidota</taxon>
        <taxon>Sphingobacteriia</taxon>
        <taxon>Sphingobacteriales</taxon>
        <taxon>Sphingobacteriaceae</taxon>
        <taxon>Mucilaginibacter</taxon>
    </lineage>
</organism>
<keyword evidence="3" id="KW-1185">Reference proteome</keyword>
<comment type="caution">
    <text evidence="2">The sequence shown here is derived from an EMBL/GenBank/DDBJ whole genome shotgun (WGS) entry which is preliminary data.</text>
</comment>
<dbReference type="InterPro" id="IPR000182">
    <property type="entry name" value="GNAT_dom"/>
</dbReference>
<proteinExistence type="predicted"/>
<dbReference type="PROSITE" id="PS51186">
    <property type="entry name" value="GNAT"/>
    <property type="match status" value="1"/>
</dbReference>
<dbReference type="PANTHER" id="PTHR43610:SF1">
    <property type="entry name" value="N-ACETYLTRANSFERASE DOMAIN-CONTAINING PROTEIN"/>
    <property type="match status" value="1"/>
</dbReference>
<dbReference type="InterPro" id="IPR016181">
    <property type="entry name" value="Acyl_CoA_acyltransferase"/>
</dbReference>
<protein>
    <submittedName>
        <fullName evidence="2">GNAT family N-acetyltransferase</fullName>
        <ecNumber evidence="2">2.3.-.-</ecNumber>
    </submittedName>
</protein>
<sequence length="200" mass="22951">MALNFDKEQDYTLENDVVFIRPLQKEDHIHLLSISLNEPETWTYSSKSAAGEEALKAYITEALNNRARGEEYPFIVFDKKSGRYAGSTRFYDIQVKNDSLQLGYTWYGKDFRGTGLNKNCKFLLLELAFENLKAERVEFRADNRNERSIAAMKSIGCTVEGVLRSHTPLAGGGRRDSIILSILKDEWFGTVKQRLKNKLR</sequence>
<accession>A0ABW5Y8U8</accession>
<evidence type="ECO:0000313" key="3">
    <source>
        <dbReference type="Proteomes" id="UP001597557"/>
    </source>
</evidence>
<dbReference type="EC" id="2.3.-.-" evidence="2"/>
<dbReference type="PANTHER" id="PTHR43610">
    <property type="entry name" value="BLL6696 PROTEIN"/>
    <property type="match status" value="1"/>
</dbReference>
<reference evidence="3" key="1">
    <citation type="journal article" date="2019" name="Int. J. Syst. Evol. Microbiol.">
        <title>The Global Catalogue of Microorganisms (GCM) 10K type strain sequencing project: providing services to taxonomists for standard genome sequencing and annotation.</title>
        <authorList>
            <consortium name="The Broad Institute Genomics Platform"/>
            <consortium name="The Broad Institute Genome Sequencing Center for Infectious Disease"/>
            <person name="Wu L."/>
            <person name="Ma J."/>
        </authorList>
    </citation>
    <scope>NUCLEOTIDE SEQUENCE [LARGE SCALE GENOMIC DNA]</scope>
    <source>
        <strain evidence="3">KCTC 22437</strain>
    </source>
</reference>
<dbReference type="RefSeq" id="WP_377181836.1">
    <property type="nucleotide sequence ID" value="NZ_JBHUPD010000001.1"/>
</dbReference>
<keyword evidence="2" id="KW-0012">Acyltransferase</keyword>
<keyword evidence="2" id="KW-0808">Transferase</keyword>
<evidence type="ECO:0000313" key="2">
    <source>
        <dbReference type="EMBL" id="MFD2871292.1"/>
    </source>
</evidence>
<dbReference type="GO" id="GO:0016746">
    <property type="term" value="F:acyltransferase activity"/>
    <property type="evidence" value="ECO:0007669"/>
    <property type="project" value="UniProtKB-KW"/>
</dbReference>
<name>A0ABW5Y8U8_9SPHI</name>
<dbReference type="Gene3D" id="3.40.630.30">
    <property type="match status" value="1"/>
</dbReference>
<dbReference type="Pfam" id="PF13302">
    <property type="entry name" value="Acetyltransf_3"/>
    <property type="match status" value="1"/>
</dbReference>
<feature type="domain" description="N-acetyltransferase" evidence="1">
    <location>
        <begin position="18"/>
        <end position="185"/>
    </location>
</feature>
<gene>
    <name evidence="2" type="ORF">ACFS5N_02355</name>
</gene>
<dbReference type="EMBL" id="JBHUPD010000001">
    <property type="protein sequence ID" value="MFD2871292.1"/>
    <property type="molecule type" value="Genomic_DNA"/>
</dbReference>
<dbReference type="Proteomes" id="UP001597557">
    <property type="component" value="Unassembled WGS sequence"/>
</dbReference>